<sequence>MSLHMNPSASGKEMTAPLIDCDVAIVGAGSAGLPAYREILKAGLKPLLIEGGPHGTMCARVGCMPSKLLIAAAQSVADMRHADGFGIRLAGPPRVDGAAVMERVRRERDRFVGFVLDDVQAMPLEHRLDAPVEFLRDGVLRAADGREVHARRVILATGTRPNVPDLYRPLGALAIVNDDVFDWHDLPRSVLVVGSGVIGVELGLALARLGVRVRVLNRSDSFAHLADPQVRAAAVDLLAPELSLVRRAQVETVRREGDQAVVGWSVDGGPVTVERFDRVLLTAGRSPALESLRLERTTMPLDERGRPRFDPATLQVQGQPVFLAGDVTGRHAIQHEASDDGRLAGRNAAAWPDVRALPRRAPMAVVFSDPQIMQVGGGYAALDGLDEIAVGEVDWTRQGRSRVMQRNQGLLHVYMRKSDRRFLGAEMVGPDAEHVAHLLAWALQMEMTVPDMLALPFYHPTIEEGIRTALRDAARQAAG</sequence>
<dbReference type="InterPro" id="IPR036188">
    <property type="entry name" value="FAD/NAD-bd_sf"/>
</dbReference>
<keyword evidence="3" id="KW-0274">FAD</keyword>
<organism evidence="6 7">
    <name type="scientific">Castellaniella ginsengisoli</name>
    <dbReference type="NCBI Taxonomy" id="546114"/>
    <lineage>
        <taxon>Bacteria</taxon>
        <taxon>Pseudomonadati</taxon>
        <taxon>Pseudomonadota</taxon>
        <taxon>Betaproteobacteria</taxon>
        <taxon>Burkholderiales</taxon>
        <taxon>Alcaligenaceae</taxon>
        <taxon>Castellaniella</taxon>
    </lineage>
</organism>
<dbReference type="SUPFAM" id="SSF51905">
    <property type="entry name" value="FAD/NAD(P)-binding domain"/>
    <property type="match status" value="1"/>
</dbReference>
<evidence type="ECO:0000313" key="7">
    <source>
        <dbReference type="Proteomes" id="UP001500573"/>
    </source>
</evidence>
<dbReference type="Pfam" id="PF07992">
    <property type="entry name" value="Pyr_redox_2"/>
    <property type="match status" value="1"/>
</dbReference>
<dbReference type="InterPro" id="IPR023753">
    <property type="entry name" value="FAD/NAD-binding_dom"/>
</dbReference>
<dbReference type="PANTHER" id="PTHR43014">
    <property type="entry name" value="MERCURIC REDUCTASE"/>
    <property type="match status" value="1"/>
</dbReference>
<dbReference type="Gene3D" id="3.30.390.30">
    <property type="match status" value="1"/>
</dbReference>
<feature type="domain" description="FAD/NAD(P)-binding" evidence="5">
    <location>
        <begin position="22"/>
        <end position="341"/>
    </location>
</feature>
<dbReference type="PRINTS" id="PR00411">
    <property type="entry name" value="PNDRDTASEI"/>
</dbReference>
<comment type="caution">
    <text evidence="6">The sequence shown here is derived from an EMBL/GenBank/DDBJ whole genome shotgun (WGS) entry which is preliminary data.</text>
</comment>
<name>A0ABN1KQT7_9BURK</name>
<protein>
    <submittedName>
        <fullName evidence="6">Dihydrolipoyl dehydrogenase</fullName>
    </submittedName>
</protein>
<evidence type="ECO:0000256" key="1">
    <source>
        <dbReference type="ARBA" id="ARBA00001974"/>
    </source>
</evidence>
<keyword evidence="2" id="KW-0285">Flavoprotein</keyword>
<reference evidence="6 7" key="1">
    <citation type="journal article" date="2019" name="Int. J. Syst. Evol. Microbiol.">
        <title>The Global Catalogue of Microorganisms (GCM) 10K type strain sequencing project: providing services to taxonomists for standard genome sequencing and annotation.</title>
        <authorList>
            <consortium name="The Broad Institute Genomics Platform"/>
            <consortium name="The Broad Institute Genome Sequencing Center for Infectious Disease"/>
            <person name="Wu L."/>
            <person name="Ma J."/>
        </authorList>
    </citation>
    <scope>NUCLEOTIDE SEQUENCE [LARGE SCALE GENOMIC DNA]</scope>
    <source>
        <strain evidence="6 7">JCM 15515</strain>
    </source>
</reference>
<dbReference type="NCBIfam" id="NF004939">
    <property type="entry name" value="PRK06292.1-1"/>
    <property type="match status" value="1"/>
</dbReference>
<dbReference type="Proteomes" id="UP001500573">
    <property type="component" value="Unassembled WGS sequence"/>
</dbReference>
<proteinExistence type="predicted"/>
<evidence type="ECO:0000256" key="2">
    <source>
        <dbReference type="ARBA" id="ARBA00022630"/>
    </source>
</evidence>
<dbReference type="PRINTS" id="PR00368">
    <property type="entry name" value="FADPNR"/>
</dbReference>
<evidence type="ECO:0000259" key="4">
    <source>
        <dbReference type="Pfam" id="PF02852"/>
    </source>
</evidence>
<dbReference type="InterPro" id="IPR004099">
    <property type="entry name" value="Pyr_nucl-diS_OxRdtase_dimer"/>
</dbReference>
<dbReference type="Gene3D" id="3.50.50.60">
    <property type="entry name" value="FAD/NAD(P)-binding domain"/>
    <property type="match status" value="2"/>
</dbReference>
<accession>A0ABN1KQT7</accession>
<dbReference type="Pfam" id="PF02852">
    <property type="entry name" value="Pyr_redox_dim"/>
    <property type="match status" value="1"/>
</dbReference>
<keyword evidence="7" id="KW-1185">Reference proteome</keyword>
<evidence type="ECO:0000259" key="5">
    <source>
        <dbReference type="Pfam" id="PF07992"/>
    </source>
</evidence>
<evidence type="ECO:0000313" key="6">
    <source>
        <dbReference type="EMBL" id="GAA0773248.1"/>
    </source>
</evidence>
<gene>
    <name evidence="6" type="ORF">GCM10009108_03070</name>
</gene>
<dbReference type="InterPro" id="IPR016156">
    <property type="entry name" value="FAD/NAD-linked_Rdtase_dimer_sf"/>
</dbReference>
<comment type="cofactor">
    <cofactor evidence="1">
        <name>FAD</name>
        <dbReference type="ChEBI" id="CHEBI:57692"/>
    </cofactor>
</comment>
<dbReference type="SUPFAM" id="SSF55424">
    <property type="entry name" value="FAD/NAD-linked reductases, dimerisation (C-terminal) domain"/>
    <property type="match status" value="1"/>
</dbReference>
<evidence type="ECO:0000256" key="3">
    <source>
        <dbReference type="ARBA" id="ARBA00022827"/>
    </source>
</evidence>
<dbReference type="PANTHER" id="PTHR43014:SF4">
    <property type="entry name" value="PYRIDINE NUCLEOTIDE-DISULFIDE OXIDOREDUCTASE RCLA-RELATED"/>
    <property type="match status" value="1"/>
</dbReference>
<dbReference type="EMBL" id="BAAAEX010000003">
    <property type="protein sequence ID" value="GAA0773248.1"/>
    <property type="molecule type" value="Genomic_DNA"/>
</dbReference>
<feature type="domain" description="Pyridine nucleotide-disulphide oxidoreductase dimerisation" evidence="4">
    <location>
        <begin position="364"/>
        <end position="469"/>
    </location>
</feature>